<feature type="compositionally biased region" description="Low complexity" evidence="1">
    <location>
        <begin position="1"/>
        <end position="35"/>
    </location>
</feature>
<organism evidence="2 3">
    <name type="scientific">Aspergillus coremiiformis</name>
    <dbReference type="NCBI Taxonomy" id="138285"/>
    <lineage>
        <taxon>Eukaryota</taxon>
        <taxon>Fungi</taxon>
        <taxon>Dikarya</taxon>
        <taxon>Ascomycota</taxon>
        <taxon>Pezizomycotina</taxon>
        <taxon>Eurotiomycetes</taxon>
        <taxon>Eurotiomycetidae</taxon>
        <taxon>Eurotiales</taxon>
        <taxon>Aspergillaceae</taxon>
        <taxon>Aspergillus</taxon>
        <taxon>Aspergillus subgen. Circumdati</taxon>
    </lineage>
</organism>
<feature type="compositionally biased region" description="Basic and acidic residues" evidence="1">
    <location>
        <begin position="49"/>
        <end position="66"/>
    </location>
</feature>
<gene>
    <name evidence="2" type="ORF">BDV28DRAFT_139676</name>
</gene>
<evidence type="ECO:0000313" key="2">
    <source>
        <dbReference type="EMBL" id="KAE8350152.1"/>
    </source>
</evidence>
<reference evidence="3" key="1">
    <citation type="submission" date="2019-04" db="EMBL/GenBank/DDBJ databases">
        <title>Friends and foes A comparative genomics studyof 23 Aspergillus species from section Flavi.</title>
        <authorList>
            <consortium name="DOE Joint Genome Institute"/>
            <person name="Kjaerbolling I."/>
            <person name="Vesth T."/>
            <person name="Frisvad J.C."/>
            <person name="Nybo J.L."/>
            <person name="Theobald S."/>
            <person name="Kildgaard S."/>
            <person name="Isbrandt T."/>
            <person name="Kuo A."/>
            <person name="Sato A."/>
            <person name="Lyhne E.K."/>
            <person name="Kogle M.E."/>
            <person name="Wiebenga A."/>
            <person name="Kun R.S."/>
            <person name="Lubbers R.J."/>
            <person name="Makela M.R."/>
            <person name="Barry K."/>
            <person name="Chovatia M."/>
            <person name="Clum A."/>
            <person name="Daum C."/>
            <person name="Haridas S."/>
            <person name="He G."/>
            <person name="LaButti K."/>
            <person name="Lipzen A."/>
            <person name="Mondo S."/>
            <person name="Riley R."/>
            <person name="Salamov A."/>
            <person name="Simmons B.A."/>
            <person name="Magnuson J.K."/>
            <person name="Henrissat B."/>
            <person name="Mortensen U.H."/>
            <person name="Larsen T.O."/>
            <person name="Devries R.P."/>
            <person name="Grigoriev I.V."/>
            <person name="Machida M."/>
            <person name="Baker S.E."/>
            <person name="Andersen M.R."/>
        </authorList>
    </citation>
    <scope>NUCLEOTIDE SEQUENCE [LARGE SCALE GENOMIC DNA]</scope>
    <source>
        <strain evidence="3">CBS 553.77</strain>
    </source>
</reference>
<feature type="compositionally biased region" description="Polar residues" evidence="1">
    <location>
        <begin position="67"/>
        <end position="77"/>
    </location>
</feature>
<dbReference type="EMBL" id="ML739244">
    <property type="protein sequence ID" value="KAE8350152.1"/>
    <property type="molecule type" value="Genomic_DNA"/>
</dbReference>
<accession>A0A5N6YXQ3</accession>
<evidence type="ECO:0000256" key="1">
    <source>
        <dbReference type="SAM" id="MobiDB-lite"/>
    </source>
</evidence>
<proteinExistence type="predicted"/>
<dbReference type="AlphaFoldDB" id="A0A5N6YXQ3"/>
<evidence type="ECO:0000313" key="3">
    <source>
        <dbReference type="Proteomes" id="UP000327118"/>
    </source>
</evidence>
<name>A0A5N6YXQ3_9EURO</name>
<sequence length="92" mass="9864">MSQSYSSSSYYYSSSSSSSVNGTTTTATGQRYATTSHTEPDGTTTVRTVHQDLGEPAVLDERRYDQTGRQLGANDSSAGGVRRITDLDEDGE</sequence>
<protein>
    <submittedName>
        <fullName evidence="2">Uncharacterized protein</fullName>
    </submittedName>
</protein>
<dbReference type="Proteomes" id="UP000327118">
    <property type="component" value="Unassembled WGS sequence"/>
</dbReference>
<dbReference type="OrthoDB" id="4161095at2759"/>
<keyword evidence="3" id="KW-1185">Reference proteome</keyword>
<feature type="region of interest" description="Disordered" evidence="1">
    <location>
        <begin position="1"/>
        <end position="92"/>
    </location>
</feature>